<dbReference type="Proteomes" id="UP000627464">
    <property type="component" value="Unassembled WGS sequence"/>
</dbReference>
<keyword evidence="2" id="KW-1185">Reference proteome</keyword>
<evidence type="ECO:0000313" key="2">
    <source>
        <dbReference type="Proteomes" id="UP000627464"/>
    </source>
</evidence>
<dbReference type="EMBL" id="BMFZ01000001">
    <property type="protein sequence ID" value="GGA30651.1"/>
    <property type="molecule type" value="Genomic_DNA"/>
</dbReference>
<organism evidence="1 2">
    <name type="scientific">Hafnia psychrotolerans</name>
    <dbReference type="NCBI Taxonomy" id="1477018"/>
    <lineage>
        <taxon>Bacteria</taxon>
        <taxon>Pseudomonadati</taxon>
        <taxon>Pseudomonadota</taxon>
        <taxon>Gammaproteobacteria</taxon>
        <taxon>Enterobacterales</taxon>
        <taxon>Hafniaceae</taxon>
        <taxon>Hafnia</taxon>
    </lineage>
</organism>
<reference evidence="2" key="1">
    <citation type="journal article" date="2019" name="Int. J. Syst. Evol. Microbiol.">
        <title>The Global Catalogue of Microorganisms (GCM) 10K type strain sequencing project: providing services to taxonomists for standard genome sequencing and annotation.</title>
        <authorList>
            <consortium name="The Broad Institute Genomics Platform"/>
            <consortium name="The Broad Institute Genome Sequencing Center for Infectious Disease"/>
            <person name="Wu L."/>
            <person name="Ma J."/>
        </authorList>
    </citation>
    <scope>NUCLEOTIDE SEQUENCE [LARGE SCALE GENOMIC DNA]</scope>
    <source>
        <strain evidence="2">CGMCC 1.12806</strain>
    </source>
</reference>
<accession>A0ABQ1FW50</accession>
<sequence>MLAANQFIGVANDGNLTNMATRMAFADHIDVKKPNWLDKIPLRQAMPTTKKTTTQSRVAL</sequence>
<gene>
    <name evidence="1" type="ORF">GCM10011328_01500</name>
</gene>
<evidence type="ECO:0000313" key="1">
    <source>
        <dbReference type="EMBL" id="GGA30651.1"/>
    </source>
</evidence>
<proteinExistence type="predicted"/>
<name>A0ABQ1FW50_9GAMM</name>
<comment type="caution">
    <text evidence="1">The sequence shown here is derived from an EMBL/GenBank/DDBJ whole genome shotgun (WGS) entry which is preliminary data.</text>
</comment>
<protein>
    <submittedName>
        <fullName evidence="1">Uncharacterized protein</fullName>
    </submittedName>
</protein>